<reference evidence="2" key="2">
    <citation type="submission" date="2021-10" db="EMBL/GenBank/DDBJ databases">
        <title>Phylogenomics reveals ancestral predisposition of the termite-cultivated fungus Termitomyces towards a domesticated lifestyle.</title>
        <authorList>
            <person name="Auxier B."/>
            <person name="Grum-Grzhimaylo A."/>
            <person name="Cardenas M.E."/>
            <person name="Lodge J.D."/>
            <person name="Laessoe T."/>
            <person name="Pedersen O."/>
            <person name="Smith M.E."/>
            <person name="Kuyper T.W."/>
            <person name="Franco-Molano E.A."/>
            <person name="Baroni T.J."/>
            <person name="Aanen D.K."/>
        </authorList>
    </citation>
    <scope>NUCLEOTIDE SEQUENCE</scope>
    <source>
        <strain evidence="2">AP01</strain>
        <tissue evidence="2">Mycelium</tissue>
    </source>
</reference>
<dbReference type="AlphaFoldDB" id="A0A9P7KA43"/>
<dbReference type="Proteomes" id="UP000775547">
    <property type="component" value="Unassembled WGS sequence"/>
</dbReference>
<proteinExistence type="predicted"/>
<sequence>MLGFAFPLFGQQMFDALGLGGGNSLLAGLAIVLGIPFPVWIYYKGEAIRLNSKVKL</sequence>
<evidence type="ECO:0000313" key="2">
    <source>
        <dbReference type="EMBL" id="KAG5641729.1"/>
    </source>
</evidence>
<organism evidence="2 3">
    <name type="scientific">Asterophora parasitica</name>
    <dbReference type="NCBI Taxonomy" id="117018"/>
    <lineage>
        <taxon>Eukaryota</taxon>
        <taxon>Fungi</taxon>
        <taxon>Dikarya</taxon>
        <taxon>Basidiomycota</taxon>
        <taxon>Agaricomycotina</taxon>
        <taxon>Agaricomycetes</taxon>
        <taxon>Agaricomycetidae</taxon>
        <taxon>Agaricales</taxon>
        <taxon>Tricholomatineae</taxon>
        <taxon>Lyophyllaceae</taxon>
        <taxon>Asterophora</taxon>
    </lineage>
</organism>
<keyword evidence="1" id="KW-1133">Transmembrane helix</keyword>
<accession>A0A9P7KA43</accession>
<evidence type="ECO:0000256" key="1">
    <source>
        <dbReference type="SAM" id="Phobius"/>
    </source>
</evidence>
<comment type="caution">
    <text evidence="2">The sequence shown here is derived from an EMBL/GenBank/DDBJ whole genome shotgun (WGS) entry which is preliminary data.</text>
</comment>
<evidence type="ECO:0000313" key="3">
    <source>
        <dbReference type="Proteomes" id="UP000775547"/>
    </source>
</evidence>
<gene>
    <name evidence="2" type="ORF">DXG03_004320</name>
</gene>
<feature type="transmembrane region" description="Helical" evidence="1">
    <location>
        <begin position="20"/>
        <end position="43"/>
    </location>
</feature>
<dbReference type="EMBL" id="JABCKV010000258">
    <property type="protein sequence ID" value="KAG5641729.1"/>
    <property type="molecule type" value="Genomic_DNA"/>
</dbReference>
<keyword evidence="1" id="KW-0472">Membrane</keyword>
<keyword evidence="1" id="KW-0812">Transmembrane</keyword>
<reference evidence="2" key="1">
    <citation type="submission" date="2020-07" db="EMBL/GenBank/DDBJ databases">
        <authorList>
            <person name="Nieuwenhuis M."/>
            <person name="Van De Peppel L.J.J."/>
        </authorList>
    </citation>
    <scope>NUCLEOTIDE SEQUENCE</scope>
    <source>
        <strain evidence="2">AP01</strain>
        <tissue evidence="2">Mycelium</tissue>
    </source>
</reference>
<keyword evidence="3" id="KW-1185">Reference proteome</keyword>
<name>A0A9P7KA43_9AGAR</name>
<protein>
    <submittedName>
        <fullName evidence="2">Uncharacterized protein</fullName>
    </submittedName>
</protein>